<organism evidence="7 8">
    <name type="scientific">Sphingobacterium tenebrionis</name>
    <dbReference type="NCBI Taxonomy" id="3111775"/>
    <lineage>
        <taxon>Bacteria</taxon>
        <taxon>Pseudomonadati</taxon>
        <taxon>Bacteroidota</taxon>
        <taxon>Sphingobacteriia</taxon>
        <taxon>Sphingobacteriales</taxon>
        <taxon>Sphingobacteriaceae</taxon>
        <taxon>Sphingobacterium</taxon>
    </lineage>
</organism>
<accession>A0ABU8I1F3</accession>
<evidence type="ECO:0000256" key="1">
    <source>
        <dbReference type="ARBA" id="ARBA00008777"/>
    </source>
</evidence>
<keyword evidence="2 4" id="KW-0689">Ribosomal protein</keyword>
<evidence type="ECO:0000256" key="4">
    <source>
        <dbReference type="HAMAP-Rule" id="MF_01368"/>
    </source>
</evidence>
<dbReference type="NCBIfam" id="TIGR00059">
    <property type="entry name" value="L17"/>
    <property type="match status" value="1"/>
</dbReference>
<dbReference type="PANTHER" id="PTHR14413:SF16">
    <property type="entry name" value="LARGE RIBOSOMAL SUBUNIT PROTEIN BL17M"/>
    <property type="match status" value="1"/>
</dbReference>
<dbReference type="GO" id="GO:0005840">
    <property type="term" value="C:ribosome"/>
    <property type="evidence" value="ECO:0007669"/>
    <property type="project" value="UniProtKB-KW"/>
</dbReference>
<dbReference type="InterPro" id="IPR036373">
    <property type="entry name" value="Ribosomal_bL17_sf"/>
</dbReference>
<dbReference type="HAMAP" id="MF_01368">
    <property type="entry name" value="Ribosomal_bL17"/>
    <property type="match status" value="1"/>
</dbReference>
<dbReference type="Proteomes" id="UP001363035">
    <property type="component" value="Unassembled WGS sequence"/>
</dbReference>
<dbReference type="SUPFAM" id="SSF64263">
    <property type="entry name" value="Prokaryotic ribosomal protein L17"/>
    <property type="match status" value="1"/>
</dbReference>
<dbReference type="InterPro" id="IPR047859">
    <property type="entry name" value="Ribosomal_bL17_CS"/>
</dbReference>
<feature type="region of interest" description="Disordered" evidence="6">
    <location>
        <begin position="129"/>
        <end position="153"/>
    </location>
</feature>
<protein>
    <recommendedName>
        <fullName evidence="4">Large ribosomal subunit protein bL17</fullName>
    </recommendedName>
</protein>
<keyword evidence="3 4" id="KW-0687">Ribonucleoprotein</keyword>
<comment type="similarity">
    <text evidence="1 4 5">Belongs to the bacterial ribosomal protein bL17 family.</text>
</comment>
<evidence type="ECO:0000256" key="3">
    <source>
        <dbReference type="ARBA" id="ARBA00023274"/>
    </source>
</evidence>
<dbReference type="PROSITE" id="PS01167">
    <property type="entry name" value="RIBOSOMAL_L17"/>
    <property type="match status" value="1"/>
</dbReference>
<dbReference type="PANTHER" id="PTHR14413">
    <property type="entry name" value="RIBOSOMAL PROTEIN L17"/>
    <property type="match status" value="1"/>
</dbReference>
<reference evidence="7 8" key="1">
    <citation type="submission" date="2024-01" db="EMBL/GenBank/DDBJ databases">
        <title>Sphingobacterium tenebrionis sp. nov., a novel endophyte isolated from tenebrio molitor intestines.</title>
        <authorList>
            <person name="Zhang C."/>
        </authorList>
    </citation>
    <scope>NUCLEOTIDE SEQUENCE [LARGE SCALE GENOMIC DNA]</scope>
    <source>
        <strain evidence="7 8">PU5-4</strain>
    </source>
</reference>
<name>A0ABU8I1F3_9SPHI</name>
<feature type="compositionally biased region" description="Basic residues" evidence="6">
    <location>
        <begin position="132"/>
        <end position="141"/>
    </location>
</feature>
<proteinExistence type="inferred from homology"/>
<dbReference type="RefSeq" id="WP_099365458.1">
    <property type="nucleotide sequence ID" value="NZ_JAYLLN010000002.1"/>
</dbReference>
<dbReference type="Gene3D" id="1.10.150.20">
    <property type="entry name" value="5' to 3' exonuclease, C-terminal subdomain"/>
    <property type="match status" value="1"/>
</dbReference>
<evidence type="ECO:0000256" key="2">
    <source>
        <dbReference type="ARBA" id="ARBA00022980"/>
    </source>
</evidence>
<evidence type="ECO:0000313" key="7">
    <source>
        <dbReference type="EMBL" id="MEI5983557.1"/>
    </source>
</evidence>
<comment type="caution">
    <text evidence="7">The sequence shown here is derived from an EMBL/GenBank/DDBJ whole genome shotgun (WGS) entry which is preliminary data.</text>
</comment>
<dbReference type="EMBL" id="JAYLLN010000002">
    <property type="protein sequence ID" value="MEI5983557.1"/>
    <property type="molecule type" value="Genomic_DNA"/>
</dbReference>
<evidence type="ECO:0000313" key="8">
    <source>
        <dbReference type="Proteomes" id="UP001363035"/>
    </source>
</evidence>
<evidence type="ECO:0000256" key="5">
    <source>
        <dbReference type="RuleBase" id="RU000660"/>
    </source>
</evidence>
<gene>
    <name evidence="4 7" type="primary">rplQ</name>
    <name evidence="7" type="ORF">VJ786_01445</name>
</gene>
<dbReference type="InterPro" id="IPR000456">
    <property type="entry name" value="Ribosomal_bL17"/>
</dbReference>
<keyword evidence="8" id="KW-1185">Reference proteome</keyword>
<dbReference type="Pfam" id="PF01196">
    <property type="entry name" value="Ribosomal_L17"/>
    <property type="match status" value="1"/>
</dbReference>
<sequence>MRHGKKVNHLGRTDSHRKAMLANMATSLIKHKRITTTLAKAKALRTYVEPLITKSKNDTTHSRRTVFAYLKDKDAVTILFREISEKVASRPGGYTRIIKLENRLGDNAEMAFIELVDYNEVYGKTAKTEKKATRRRGATKKKATEATETKAAATPATDDLTIVEGIGPKIAEVLTAAGISTYAELAKTDAEKVKEILTEAGSNFNTADPTTWAEQAQLAADGKFEELEKLKAELDGGKKVDE</sequence>
<evidence type="ECO:0000256" key="6">
    <source>
        <dbReference type="SAM" id="MobiDB-lite"/>
    </source>
</evidence>
<dbReference type="Pfam" id="PF14520">
    <property type="entry name" value="HHH_5"/>
    <property type="match status" value="1"/>
</dbReference>
<comment type="subunit">
    <text evidence="4">Part of the 50S ribosomal subunit. Contacts protein L32.</text>
</comment>
<dbReference type="Gene3D" id="3.90.1030.10">
    <property type="entry name" value="Ribosomal protein L17"/>
    <property type="match status" value="1"/>
</dbReference>